<keyword evidence="1" id="KW-0479">Metal-binding</keyword>
<dbReference type="Pfam" id="PF01753">
    <property type="entry name" value="zf-MYND"/>
    <property type="match status" value="1"/>
</dbReference>
<feature type="domain" description="MYND-type" evidence="4">
    <location>
        <begin position="10"/>
        <end position="36"/>
    </location>
</feature>
<evidence type="ECO:0000256" key="3">
    <source>
        <dbReference type="ARBA" id="ARBA00022833"/>
    </source>
</evidence>
<keyword evidence="7" id="KW-1185">Reference proteome</keyword>
<evidence type="ECO:0000313" key="7">
    <source>
        <dbReference type="Proteomes" id="UP001362999"/>
    </source>
</evidence>
<dbReference type="SUPFAM" id="SSF144232">
    <property type="entry name" value="HIT/MYND zinc finger-like"/>
    <property type="match status" value="1"/>
</dbReference>
<organism evidence="6 7">
    <name type="scientific">Favolaschia claudopus</name>
    <dbReference type="NCBI Taxonomy" id="2862362"/>
    <lineage>
        <taxon>Eukaryota</taxon>
        <taxon>Fungi</taxon>
        <taxon>Dikarya</taxon>
        <taxon>Basidiomycota</taxon>
        <taxon>Agaricomycotina</taxon>
        <taxon>Agaricomycetes</taxon>
        <taxon>Agaricomycetidae</taxon>
        <taxon>Agaricales</taxon>
        <taxon>Marasmiineae</taxon>
        <taxon>Mycenaceae</taxon>
        <taxon>Favolaschia</taxon>
    </lineage>
</organism>
<name>A0AAW0CFG4_9AGAR</name>
<keyword evidence="2" id="KW-0863">Zinc-finger</keyword>
<sequence>MSHPSLIRPCSVCSRVTSTWCSRCQKVWYCSREHMRSVRVTVVSTSTDSRIIQDWPQHRLRCRSACDESVSPMITIPPPSAPEYMSVSAILFPVHEAQPEFITVECRLPQHPSHDQCPVPMLRDYFDVPPDNIILTQGLNGETIRYPLHVFCSPTALSVATPKNRAIDHITADQACKPFSGNVVALKFRGTYLLTYTDAIKSDLVHLSAYFHSFR</sequence>
<proteinExistence type="predicted"/>
<evidence type="ECO:0000256" key="2">
    <source>
        <dbReference type="ARBA" id="ARBA00022771"/>
    </source>
</evidence>
<dbReference type="GO" id="GO:0008270">
    <property type="term" value="F:zinc ion binding"/>
    <property type="evidence" value="ECO:0007669"/>
    <property type="project" value="UniProtKB-KW"/>
</dbReference>
<evidence type="ECO:0000313" key="6">
    <source>
        <dbReference type="EMBL" id="KAK7037894.1"/>
    </source>
</evidence>
<evidence type="ECO:0000256" key="1">
    <source>
        <dbReference type="ARBA" id="ARBA00022723"/>
    </source>
</evidence>
<protein>
    <submittedName>
        <fullName evidence="6">Hif prolyl hydroxylase</fullName>
    </submittedName>
</protein>
<dbReference type="Gene3D" id="6.10.140.2220">
    <property type="match status" value="1"/>
</dbReference>
<evidence type="ECO:0000313" key="5">
    <source>
        <dbReference type="EMBL" id="KAK6992873.1"/>
    </source>
</evidence>
<reference evidence="6 7" key="1">
    <citation type="journal article" date="2024" name="J Genomics">
        <title>Draft genome sequencing and assembly of Favolaschia claudopus CIRM-BRFM 2984 isolated from oak limbs.</title>
        <authorList>
            <person name="Navarro D."/>
            <person name="Drula E."/>
            <person name="Chaduli D."/>
            <person name="Cazenave R."/>
            <person name="Ahrendt S."/>
            <person name="Wang J."/>
            <person name="Lipzen A."/>
            <person name="Daum C."/>
            <person name="Barry K."/>
            <person name="Grigoriev I.V."/>
            <person name="Favel A."/>
            <person name="Rosso M.N."/>
            <person name="Martin F."/>
        </authorList>
    </citation>
    <scope>NUCLEOTIDE SEQUENCE [LARGE SCALE GENOMIC DNA]</scope>
    <source>
        <strain evidence="6 7">CIRM-BRFM 2984</strain>
    </source>
</reference>
<dbReference type="EMBL" id="JAWWNJ010000017">
    <property type="protein sequence ID" value="KAK7037894.1"/>
    <property type="molecule type" value="Genomic_DNA"/>
</dbReference>
<accession>A0AAW0CFG4</accession>
<dbReference type="EMBL" id="JAWWNJ010000106">
    <property type="protein sequence ID" value="KAK6992873.1"/>
    <property type="molecule type" value="Genomic_DNA"/>
</dbReference>
<dbReference type="InterPro" id="IPR002893">
    <property type="entry name" value="Znf_MYND"/>
</dbReference>
<gene>
    <name evidence="6" type="ORF">R3P38DRAFT_2516052</name>
    <name evidence="5" type="ORF">R3P38DRAFT_2568312</name>
</gene>
<keyword evidence="3" id="KW-0862">Zinc</keyword>
<dbReference type="AlphaFoldDB" id="A0AAW0CFG4"/>
<comment type="caution">
    <text evidence="6">The sequence shown here is derived from an EMBL/GenBank/DDBJ whole genome shotgun (WGS) entry which is preliminary data.</text>
</comment>
<dbReference type="Proteomes" id="UP001362999">
    <property type="component" value="Unassembled WGS sequence"/>
</dbReference>
<evidence type="ECO:0000259" key="4">
    <source>
        <dbReference type="Pfam" id="PF01753"/>
    </source>
</evidence>